<dbReference type="SUPFAM" id="SSF47473">
    <property type="entry name" value="EF-hand"/>
    <property type="match status" value="1"/>
</dbReference>
<dbReference type="InterPro" id="IPR050145">
    <property type="entry name" value="Centrin_CML-like"/>
</dbReference>
<dbReference type="InterPro" id="IPR018247">
    <property type="entry name" value="EF_Hand_1_Ca_BS"/>
</dbReference>
<reference evidence="4 5" key="1">
    <citation type="journal article" date="2023" name="Elife">
        <title>Identification of key yeast species and microbe-microbe interactions impacting larval growth of Drosophila in the wild.</title>
        <authorList>
            <person name="Mure A."/>
            <person name="Sugiura Y."/>
            <person name="Maeda R."/>
            <person name="Honda K."/>
            <person name="Sakurai N."/>
            <person name="Takahashi Y."/>
            <person name="Watada M."/>
            <person name="Katoh T."/>
            <person name="Gotoh A."/>
            <person name="Gotoh Y."/>
            <person name="Taniguchi I."/>
            <person name="Nakamura K."/>
            <person name="Hayashi T."/>
            <person name="Katayama T."/>
            <person name="Uemura T."/>
            <person name="Hattori Y."/>
        </authorList>
    </citation>
    <scope>NUCLEOTIDE SEQUENCE [LARGE SCALE GENOMIC DNA]</scope>
    <source>
        <strain evidence="4 5">SB-73</strain>
    </source>
</reference>
<dbReference type="PANTHER" id="PTHR23050">
    <property type="entry name" value="CALCIUM BINDING PROTEIN"/>
    <property type="match status" value="1"/>
</dbReference>
<evidence type="ECO:0000313" key="4">
    <source>
        <dbReference type="EMBL" id="GMM49380.1"/>
    </source>
</evidence>
<feature type="domain" description="EF-hand" evidence="3">
    <location>
        <begin position="36"/>
        <end position="71"/>
    </location>
</feature>
<dbReference type="InterPro" id="IPR011992">
    <property type="entry name" value="EF-hand-dom_pair"/>
</dbReference>
<dbReference type="EMBL" id="BTGC01000001">
    <property type="protein sequence ID" value="GMM49380.1"/>
    <property type="molecule type" value="Genomic_DNA"/>
</dbReference>
<dbReference type="SMART" id="SM00054">
    <property type="entry name" value="EFh"/>
    <property type="match status" value="2"/>
</dbReference>
<keyword evidence="2" id="KW-0106">Calcium</keyword>
<feature type="domain" description="EF-hand" evidence="3">
    <location>
        <begin position="144"/>
        <end position="175"/>
    </location>
</feature>
<dbReference type="FunFam" id="1.10.238.10:FF:000003">
    <property type="entry name" value="Calmodulin A"/>
    <property type="match status" value="1"/>
</dbReference>
<proteinExistence type="predicted"/>
<name>A0AAV5RDH0_STABA</name>
<evidence type="ECO:0000256" key="2">
    <source>
        <dbReference type="ARBA" id="ARBA00022837"/>
    </source>
</evidence>
<dbReference type="Gene3D" id="1.10.238.10">
    <property type="entry name" value="EF-hand"/>
    <property type="match status" value="2"/>
</dbReference>
<dbReference type="Pfam" id="PF13499">
    <property type="entry name" value="EF-hand_7"/>
    <property type="match status" value="2"/>
</dbReference>
<dbReference type="InterPro" id="IPR002048">
    <property type="entry name" value="EF_hand_dom"/>
</dbReference>
<evidence type="ECO:0000313" key="5">
    <source>
        <dbReference type="Proteomes" id="UP001362899"/>
    </source>
</evidence>
<keyword evidence="5" id="KW-1185">Reference proteome</keyword>
<dbReference type="PROSITE" id="PS50222">
    <property type="entry name" value="EF_HAND_2"/>
    <property type="match status" value="2"/>
</dbReference>
<dbReference type="AlphaFoldDB" id="A0AAV5RDH0"/>
<protein>
    <submittedName>
        <fullName evidence="4">Centrin</fullName>
    </submittedName>
</protein>
<organism evidence="4 5">
    <name type="scientific">Starmerella bacillaris</name>
    <name type="common">Yeast</name>
    <name type="synonym">Candida zemplinina</name>
    <dbReference type="NCBI Taxonomy" id="1247836"/>
    <lineage>
        <taxon>Eukaryota</taxon>
        <taxon>Fungi</taxon>
        <taxon>Dikarya</taxon>
        <taxon>Ascomycota</taxon>
        <taxon>Saccharomycotina</taxon>
        <taxon>Dipodascomycetes</taxon>
        <taxon>Dipodascales</taxon>
        <taxon>Trichomonascaceae</taxon>
        <taxon>Starmerella</taxon>
    </lineage>
</organism>
<gene>
    <name evidence="4" type="ORF">DASB73_003380</name>
</gene>
<dbReference type="GO" id="GO:0005509">
    <property type="term" value="F:calcium ion binding"/>
    <property type="evidence" value="ECO:0007669"/>
    <property type="project" value="InterPro"/>
</dbReference>
<comment type="caution">
    <text evidence="4">The sequence shown here is derived from an EMBL/GenBank/DDBJ whole genome shotgun (WGS) entry which is preliminary data.</text>
</comment>
<evidence type="ECO:0000259" key="3">
    <source>
        <dbReference type="PROSITE" id="PS50222"/>
    </source>
</evidence>
<accession>A0AAV5RDH0</accession>
<evidence type="ECO:0000256" key="1">
    <source>
        <dbReference type="ARBA" id="ARBA00022737"/>
    </source>
</evidence>
<dbReference type="PROSITE" id="PS00018">
    <property type="entry name" value="EF_HAND_1"/>
    <property type="match status" value="1"/>
</dbReference>
<dbReference type="Proteomes" id="UP001362899">
    <property type="component" value="Unassembled WGS sequence"/>
</dbReference>
<sequence>MNRQTGGDSSFNSNLPNESLGDIRLSTSLREMRLETGRENIRTVFNVFDADEDGKLKFHELKYAIKALSFEVKNREVLELLYKYDPVNQRYIGFADFEREMLIRIDKQDPADEVKRAFKELAQGAESITLDSLRQYVQGIDYPTTESELKELFETFDLDDDGRISFREFLTTFDV</sequence>
<keyword evidence="1" id="KW-0677">Repeat</keyword>